<dbReference type="GO" id="GO:0005524">
    <property type="term" value="F:ATP binding"/>
    <property type="evidence" value="ECO:0007669"/>
    <property type="project" value="UniProtKB-KW"/>
</dbReference>
<dbReference type="SUPFAM" id="SSF52540">
    <property type="entry name" value="P-loop containing nucleoside triphosphate hydrolases"/>
    <property type="match status" value="2"/>
</dbReference>
<dbReference type="GO" id="GO:0016787">
    <property type="term" value="F:hydrolase activity"/>
    <property type="evidence" value="ECO:0007669"/>
    <property type="project" value="UniProtKB-KW"/>
</dbReference>
<reference evidence="8" key="1">
    <citation type="journal article" date="2014" name="Int. J. Syst. Evol. Microbiol.">
        <title>Complete genome sequence of Corynebacterium casei LMG S-19264T (=DSM 44701T), isolated from a smear-ripened cheese.</title>
        <authorList>
            <consortium name="US DOE Joint Genome Institute (JGI-PGF)"/>
            <person name="Walter F."/>
            <person name="Albersmeier A."/>
            <person name="Kalinowski J."/>
            <person name="Ruckert C."/>
        </authorList>
    </citation>
    <scope>NUCLEOTIDE SEQUENCE</scope>
    <source>
        <strain evidence="8">CGMCC 1.15519</strain>
    </source>
</reference>
<comment type="caution">
    <text evidence="8">The sequence shown here is derived from an EMBL/GenBank/DDBJ whole genome shotgun (WGS) entry which is preliminary data.</text>
</comment>
<protein>
    <submittedName>
        <fullName evidence="8">Helicase</fullName>
    </submittedName>
</protein>
<name>A0A917E8C0_9SPHN</name>
<dbReference type="Gene3D" id="3.40.50.300">
    <property type="entry name" value="P-loop containing nucleotide triphosphate hydrolases"/>
    <property type="match status" value="2"/>
</dbReference>
<proteinExistence type="predicted"/>
<dbReference type="CDD" id="cd17990">
    <property type="entry name" value="DEXHc_HrpB"/>
    <property type="match status" value="1"/>
</dbReference>
<feature type="region of interest" description="Disordered" evidence="5">
    <location>
        <begin position="789"/>
        <end position="812"/>
    </location>
</feature>
<dbReference type="InterPro" id="IPR027417">
    <property type="entry name" value="P-loop_NTPase"/>
</dbReference>
<dbReference type="PANTHER" id="PTHR43519">
    <property type="entry name" value="ATP-DEPENDENT RNA HELICASE HRPB"/>
    <property type="match status" value="1"/>
</dbReference>
<gene>
    <name evidence="8" type="ORF">GCM10011529_20610</name>
</gene>
<evidence type="ECO:0000256" key="1">
    <source>
        <dbReference type="ARBA" id="ARBA00022741"/>
    </source>
</evidence>
<keyword evidence="2" id="KW-0378">Hydrolase</keyword>
<dbReference type="EMBL" id="BMJM01000006">
    <property type="protein sequence ID" value="GGE14059.1"/>
    <property type="molecule type" value="Genomic_DNA"/>
</dbReference>
<dbReference type="InterPro" id="IPR010225">
    <property type="entry name" value="HrpB"/>
</dbReference>
<evidence type="ECO:0000313" key="8">
    <source>
        <dbReference type="EMBL" id="GGE14059.1"/>
    </source>
</evidence>
<evidence type="ECO:0000313" key="9">
    <source>
        <dbReference type="Proteomes" id="UP000635071"/>
    </source>
</evidence>
<reference evidence="8" key="2">
    <citation type="submission" date="2020-09" db="EMBL/GenBank/DDBJ databases">
        <authorList>
            <person name="Sun Q."/>
            <person name="Zhou Y."/>
        </authorList>
    </citation>
    <scope>NUCLEOTIDE SEQUENCE</scope>
    <source>
        <strain evidence="8">CGMCC 1.15519</strain>
    </source>
</reference>
<evidence type="ECO:0000259" key="7">
    <source>
        <dbReference type="PROSITE" id="PS51194"/>
    </source>
</evidence>
<dbReference type="GO" id="GO:0004386">
    <property type="term" value="F:helicase activity"/>
    <property type="evidence" value="ECO:0007669"/>
    <property type="project" value="UniProtKB-KW"/>
</dbReference>
<dbReference type="InterPro" id="IPR002464">
    <property type="entry name" value="DNA/RNA_helicase_DEAH_CS"/>
</dbReference>
<feature type="domain" description="Helicase C-terminal" evidence="7">
    <location>
        <begin position="199"/>
        <end position="367"/>
    </location>
</feature>
<dbReference type="SMART" id="SM00487">
    <property type="entry name" value="DEXDc"/>
    <property type="match status" value="1"/>
</dbReference>
<dbReference type="GO" id="GO:0003676">
    <property type="term" value="F:nucleic acid binding"/>
    <property type="evidence" value="ECO:0007669"/>
    <property type="project" value="InterPro"/>
</dbReference>
<dbReference type="RefSeq" id="WP_188762858.1">
    <property type="nucleotide sequence ID" value="NZ_BMJM01000006.1"/>
</dbReference>
<keyword evidence="4" id="KW-0067">ATP-binding</keyword>
<dbReference type="InterPro" id="IPR049614">
    <property type="entry name" value="HrpB_DEXH"/>
</dbReference>
<evidence type="ECO:0000256" key="5">
    <source>
        <dbReference type="SAM" id="MobiDB-lite"/>
    </source>
</evidence>
<dbReference type="SMART" id="SM00847">
    <property type="entry name" value="HA2"/>
    <property type="match status" value="1"/>
</dbReference>
<dbReference type="InterPro" id="IPR001650">
    <property type="entry name" value="Helicase_C-like"/>
</dbReference>
<dbReference type="AlphaFoldDB" id="A0A917E8C0"/>
<dbReference type="NCBIfam" id="TIGR01970">
    <property type="entry name" value="DEAH_box_HrpB"/>
    <property type="match status" value="1"/>
</dbReference>
<dbReference type="Proteomes" id="UP000635071">
    <property type="component" value="Unassembled WGS sequence"/>
</dbReference>
<dbReference type="Pfam" id="PF08482">
    <property type="entry name" value="HrpB_C"/>
    <property type="match status" value="1"/>
</dbReference>
<accession>A0A917E8C0</accession>
<sequence length="812" mass="86545">MLPVLEILPALKSALAANAPIALIAPPGAGKTTAIAPQLLAEPWAQVGKIILLSPRRLAARAAAERMAELAGEPVGQTIGYRTRMDSKTSSLTRIEVVTEGIFTRMLVSDPEVPGIAAVLFDEVHERSLDSDLALALTLEVREALRPDLRLVLMSATLDGAAYEAIIPGLVRLTSEGRMFPVTLRHIGNNSLIRIEDSMATAIRTALAEDSGSILAFLPGAAEIERTAERLEGRIPEDVEIHRLYGARDSADQRAAIRPAPAGRRKIVLATSIAETSITIDGVRTVIDSGLARRPRYDRAVGLTRLVTERASQAAVTQRAGRAGRTAPGVAIRLWEAGETAGRPKFDPPEILESDLTGLVLECARWGVADPQALRWLDRPPAAAVAEARNRLITMAAIDAYGRPTPHGEAIAALPLPPALGHMLVSAAVLGLAPLAARIAVIMTERGLGGRSTDLADRLRMLARDRTPRAEAARRLAERWARAAGGGNRNEGDPAQILALAFPDRVARRRGPPGAPYLMANGRAVTVQPDDPIAAAPWIAVADASGSAAGARLLLGTPIDAAAVDQQLGHSIESKAIFAFDPATGSITAETVRRLGAIVLGRSPANNPDPAQTSAALLEGVRQHGLHLLPWGETSLALRARAAFAATHGDLPSLADDLLMSDLDNWLPPLLAKKRRLDGISDAALASALEELIGWEITRRLAAFAPIMFETPAGSRHTIDYAAEGGPAVDVRVQALFGLGKHPTIADGRQPLTLRLTSPAGRPIQVTKDLPRFWSGSWADVRRELRGRYPRHPWPEDPATAPPTLRVKRPAN</sequence>
<dbReference type="InterPro" id="IPR011545">
    <property type="entry name" value="DEAD/DEAH_box_helicase_dom"/>
</dbReference>
<evidence type="ECO:0000256" key="4">
    <source>
        <dbReference type="ARBA" id="ARBA00022840"/>
    </source>
</evidence>
<dbReference type="PROSITE" id="PS00690">
    <property type="entry name" value="DEAH_ATP_HELICASE"/>
    <property type="match status" value="1"/>
</dbReference>
<keyword evidence="3 8" id="KW-0347">Helicase</keyword>
<evidence type="ECO:0000256" key="3">
    <source>
        <dbReference type="ARBA" id="ARBA00022806"/>
    </source>
</evidence>
<dbReference type="SMART" id="SM00490">
    <property type="entry name" value="HELICc"/>
    <property type="match status" value="1"/>
</dbReference>
<dbReference type="InterPro" id="IPR014001">
    <property type="entry name" value="Helicase_ATP-bd"/>
</dbReference>
<dbReference type="Pfam" id="PF00271">
    <property type="entry name" value="Helicase_C"/>
    <property type="match status" value="1"/>
</dbReference>
<organism evidence="8 9">
    <name type="scientific">Sandarakinorhabdus glacialis</name>
    <dbReference type="NCBI Taxonomy" id="1614636"/>
    <lineage>
        <taxon>Bacteria</taxon>
        <taxon>Pseudomonadati</taxon>
        <taxon>Pseudomonadota</taxon>
        <taxon>Alphaproteobacteria</taxon>
        <taxon>Sphingomonadales</taxon>
        <taxon>Sphingosinicellaceae</taxon>
        <taxon>Sandarakinorhabdus</taxon>
    </lineage>
</organism>
<dbReference type="PROSITE" id="PS51192">
    <property type="entry name" value="HELICASE_ATP_BIND_1"/>
    <property type="match status" value="1"/>
</dbReference>
<dbReference type="Gene3D" id="1.20.120.1080">
    <property type="match status" value="1"/>
</dbReference>
<dbReference type="InterPro" id="IPR013689">
    <property type="entry name" value="RNA_helicase_ATP-dep_HrpB_C"/>
</dbReference>
<dbReference type="InterPro" id="IPR007502">
    <property type="entry name" value="Helicase-assoc_dom"/>
</dbReference>
<evidence type="ECO:0000256" key="2">
    <source>
        <dbReference type="ARBA" id="ARBA00022801"/>
    </source>
</evidence>
<dbReference type="Pfam" id="PF00270">
    <property type="entry name" value="DEAD"/>
    <property type="match status" value="1"/>
</dbReference>
<dbReference type="PANTHER" id="PTHR43519:SF1">
    <property type="entry name" value="ATP-DEPENDENT RNA HELICASE HRPB"/>
    <property type="match status" value="1"/>
</dbReference>
<evidence type="ECO:0000259" key="6">
    <source>
        <dbReference type="PROSITE" id="PS51192"/>
    </source>
</evidence>
<keyword evidence="9" id="KW-1185">Reference proteome</keyword>
<feature type="domain" description="Helicase ATP-binding" evidence="6">
    <location>
        <begin position="12"/>
        <end position="176"/>
    </location>
</feature>
<dbReference type="PIRSF" id="PIRSF005496">
    <property type="entry name" value="ATP_hel_hrpB"/>
    <property type="match status" value="1"/>
</dbReference>
<dbReference type="CDD" id="cd18791">
    <property type="entry name" value="SF2_C_RHA"/>
    <property type="match status" value="1"/>
</dbReference>
<dbReference type="PROSITE" id="PS51194">
    <property type="entry name" value="HELICASE_CTER"/>
    <property type="match status" value="1"/>
</dbReference>
<keyword evidence="1" id="KW-0547">Nucleotide-binding</keyword>